<dbReference type="OMA" id="SKWRMPC"/>
<dbReference type="EMBL" id="OUUW01000018">
    <property type="protein sequence ID" value="SPP89113.1"/>
    <property type="molecule type" value="Genomic_DNA"/>
</dbReference>
<keyword evidence="3" id="KW-1185">Reference proteome</keyword>
<feature type="region of interest" description="Disordered" evidence="1">
    <location>
        <begin position="70"/>
        <end position="89"/>
    </location>
</feature>
<feature type="compositionally biased region" description="Acidic residues" evidence="1">
    <location>
        <begin position="70"/>
        <end position="81"/>
    </location>
</feature>
<proteinExistence type="predicted"/>
<evidence type="ECO:0000313" key="3">
    <source>
        <dbReference type="Proteomes" id="UP000268350"/>
    </source>
</evidence>
<protein>
    <submittedName>
        <fullName evidence="2">Uncharacterized protein</fullName>
    </submittedName>
</protein>
<evidence type="ECO:0000256" key="1">
    <source>
        <dbReference type="SAM" id="MobiDB-lite"/>
    </source>
</evidence>
<dbReference type="Proteomes" id="UP000268350">
    <property type="component" value="Unassembled WGS sequence"/>
</dbReference>
<organism evidence="2 3">
    <name type="scientific">Drosophila guanche</name>
    <name type="common">Fruit fly</name>
    <dbReference type="NCBI Taxonomy" id="7266"/>
    <lineage>
        <taxon>Eukaryota</taxon>
        <taxon>Metazoa</taxon>
        <taxon>Ecdysozoa</taxon>
        <taxon>Arthropoda</taxon>
        <taxon>Hexapoda</taxon>
        <taxon>Insecta</taxon>
        <taxon>Pterygota</taxon>
        <taxon>Neoptera</taxon>
        <taxon>Endopterygota</taxon>
        <taxon>Diptera</taxon>
        <taxon>Brachycera</taxon>
        <taxon>Muscomorpha</taxon>
        <taxon>Ephydroidea</taxon>
        <taxon>Drosophilidae</taxon>
        <taxon>Drosophila</taxon>
        <taxon>Sophophora</taxon>
    </lineage>
</organism>
<name>A0A3B0K736_DROGU</name>
<dbReference type="AlphaFoldDB" id="A0A3B0K736"/>
<reference evidence="3" key="1">
    <citation type="submission" date="2018-01" db="EMBL/GenBank/DDBJ databases">
        <authorList>
            <person name="Alioto T."/>
            <person name="Alioto T."/>
        </authorList>
    </citation>
    <scope>NUCLEOTIDE SEQUENCE [LARGE SCALE GENOMIC DNA]</scope>
</reference>
<evidence type="ECO:0000313" key="2">
    <source>
        <dbReference type="EMBL" id="SPP89113.1"/>
    </source>
</evidence>
<sequence>MTSRARVPTSQRVSKMIREYEERISQQASSSPKTRGLYLQQQTRETLAMGDDSEVEKVAEFEVLKLEEQDEDKAEENVMEETAEKRPKKKRFGLSTLCKQAKLLSKWRMPCGTRSHSDSD</sequence>
<gene>
    <name evidence="2" type="ORF">DGUA_6G019347</name>
</gene>
<accession>A0A3B0K736</accession>